<dbReference type="GO" id="GO:0000150">
    <property type="term" value="F:DNA strand exchange activity"/>
    <property type="evidence" value="ECO:0007669"/>
    <property type="project" value="InterPro"/>
</dbReference>
<dbReference type="PROSITE" id="PS51736">
    <property type="entry name" value="RECOMBINASES_3"/>
    <property type="match status" value="1"/>
</dbReference>
<feature type="domain" description="Resolvase/invertase-type recombinase catalytic" evidence="6">
    <location>
        <begin position="5"/>
        <end position="113"/>
    </location>
</feature>
<dbReference type="PANTHER" id="PTHR30461">
    <property type="entry name" value="DNA-INVERTASE FROM LAMBDOID PROPHAGE"/>
    <property type="match status" value="1"/>
</dbReference>
<proteinExistence type="predicted"/>
<keyword evidence="1" id="KW-0229">DNA integration</keyword>
<evidence type="ECO:0000256" key="1">
    <source>
        <dbReference type="ARBA" id="ARBA00022908"/>
    </source>
</evidence>
<evidence type="ECO:0000256" key="5">
    <source>
        <dbReference type="PROSITE-ProRule" id="PRU10137"/>
    </source>
</evidence>
<gene>
    <name evidence="7" type="ORF">EHS13_25090</name>
</gene>
<evidence type="ECO:0000313" key="8">
    <source>
        <dbReference type="Proteomes" id="UP000426246"/>
    </source>
</evidence>
<keyword evidence="2" id="KW-0238">DNA-binding</keyword>
<dbReference type="OrthoDB" id="9797501at2"/>
<evidence type="ECO:0000313" key="7">
    <source>
        <dbReference type="EMBL" id="QGQ97929.1"/>
    </source>
</evidence>
<keyword evidence="3" id="KW-0233">DNA recombination</keyword>
<evidence type="ECO:0000256" key="3">
    <source>
        <dbReference type="ARBA" id="ARBA00023172"/>
    </source>
</evidence>
<dbReference type="EMBL" id="CP034235">
    <property type="protein sequence ID" value="QGQ97929.1"/>
    <property type="molecule type" value="Genomic_DNA"/>
</dbReference>
<dbReference type="InterPro" id="IPR006119">
    <property type="entry name" value="Resolv_N"/>
</dbReference>
<evidence type="ECO:0000259" key="6">
    <source>
        <dbReference type="PROSITE" id="PS51736"/>
    </source>
</evidence>
<dbReference type="InterPro" id="IPR050639">
    <property type="entry name" value="SSR_resolvase"/>
</dbReference>
<keyword evidence="8" id="KW-1185">Reference proteome</keyword>
<sequence length="113" mass="13288">MGEVKEFGYIRVSSKDQSEDRQIEALKHLNINERNLIIEKQSGKDFIRPKYQALKHMLRNGDTLFVKELDRLGRNADEIKHEWQDITQNIAAHIVILDMPILDTRQYKNGLDK</sequence>
<dbReference type="CDD" id="cd03768">
    <property type="entry name" value="SR_ResInv"/>
    <property type="match status" value="1"/>
</dbReference>
<dbReference type="GO" id="GO:0003677">
    <property type="term" value="F:DNA binding"/>
    <property type="evidence" value="ECO:0007669"/>
    <property type="project" value="UniProtKB-KW"/>
</dbReference>
<reference evidence="8" key="1">
    <citation type="submission" date="2018-11" db="EMBL/GenBank/DDBJ databases">
        <title>Complete genome sequence of Paenibacillus sp. ML311-T8.</title>
        <authorList>
            <person name="Nam Y.-D."/>
            <person name="Kang J."/>
            <person name="Chung W.-H."/>
            <person name="Park Y.S."/>
        </authorList>
    </citation>
    <scope>NUCLEOTIDE SEQUENCE [LARGE SCALE GENOMIC DNA]</scope>
    <source>
        <strain evidence="8">ML311-T8</strain>
    </source>
</reference>
<dbReference type="PROSITE" id="PS00397">
    <property type="entry name" value="RECOMBINASES_1"/>
    <property type="match status" value="1"/>
</dbReference>
<dbReference type="Pfam" id="PF00239">
    <property type="entry name" value="Resolvase"/>
    <property type="match status" value="1"/>
</dbReference>
<evidence type="ECO:0000256" key="4">
    <source>
        <dbReference type="PIRSR" id="PIRSR606118-50"/>
    </source>
</evidence>
<dbReference type="InterPro" id="IPR006118">
    <property type="entry name" value="Recombinase_CS"/>
</dbReference>
<dbReference type="GO" id="GO:0015074">
    <property type="term" value="P:DNA integration"/>
    <property type="evidence" value="ECO:0007669"/>
    <property type="project" value="UniProtKB-KW"/>
</dbReference>
<protein>
    <submittedName>
        <fullName evidence="7">Recombinase family protein</fullName>
    </submittedName>
</protein>
<name>A0A6B8RPI1_9BACL</name>
<dbReference type="Gene3D" id="3.40.50.1390">
    <property type="entry name" value="Resolvase, N-terminal catalytic domain"/>
    <property type="match status" value="1"/>
</dbReference>
<dbReference type="PANTHER" id="PTHR30461:SF2">
    <property type="entry name" value="SERINE RECOMBINASE PINE-RELATED"/>
    <property type="match status" value="1"/>
</dbReference>
<dbReference type="AlphaFoldDB" id="A0A6B8RPI1"/>
<evidence type="ECO:0000256" key="2">
    <source>
        <dbReference type="ARBA" id="ARBA00023125"/>
    </source>
</evidence>
<dbReference type="SUPFAM" id="SSF53041">
    <property type="entry name" value="Resolvase-like"/>
    <property type="match status" value="1"/>
</dbReference>
<feature type="active site" description="O-(5'-phospho-DNA)-serine intermediate" evidence="4 5">
    <location>
        <position position="13"/>
    </location>
</feature>
<dbReference type="InterPro" id="IPR036162">
    <property type="entry name" value="Resolvase-like_N_sf"/>
</dbReference>
<dbReference type="Proteomes" id="UP000426246">
    <property type="component" value="Chromosome"/>
</dbReference>
<dbReference type="SMART" id="SM00857">
    <property type="entry name" value="Resolvase"/>
    <property type="match status" value="1"/>
</dbReference>
<accession>A0A6B8RPI1</accession>
<dbReference type="KEGG" id="ppsc:EHS13_25090"/>
<organism evidence="7 8">
    <name type="scientific">Paenibacillus psychroresistens</name>
    <dbReference type="NCBI Taxonomy" id="1778678"/>
    <lineage>
        <taxon>Bacteria</taxon>
        <taxon>Bacillati</taxon>
        <taxon>Bacillota</taxon>
        <taxon>Bacilli</taxon>
        <taxon>Bacillales</taxon>
        <taxon>Paenibacillaceae</taxon>
        <taxon>Paenibacillus</taxon>
    </lineage>
</organism>